<reference evidence="1 2" key="1">
    <citation type="submission" date="2017-02" db="EMBL/GenBank/DDBJ databases">
        <authorList>
            <person name="Varghese N."/>
            <person name="Submissions S."/>
        </authorList>
    </citation>
    <scope>NUCLEOTIDE SEQUENCE [LARGE SCALE GENOMIC DNA]</scope>
    <source>
        <strain evidence="1 2">DSM 16775</strain>
    </source>
</reference>
<proteinExistence type="predicted"/>
<protein>
    <submittedName>
        <fullName evidence="1">Uncharacterized protein</fullName>
    </submittedName>
</protein>
<sequence length="155" mass="18596">MNFKNLFIPLLLSLTTLYSLKIYSVSSKTNEIKVVKFMYSKEYLFDYGEKMFWDNPEEHAFMNLDMKWGDKDDPEKILNVKDKVLELNISDSKTFKNYNYCFLVPNKNSIDTLYTDFSLKSWLYKKNGKKTYYYDKSGYIAYGLRGNYSFFKDCW</sequence>
<keyword evidence="2" id="KW-1185">Reference proteome</keyword>
<gene>
    <name evidence="1" type="ORF">SAMN05421800_109113</name>
</gene>
<dbReference type="Proteomes" id="UP000190669">
    <property type="component" value="Unassembled WGS sequence"/>
</dbReference>
<comment type="caution">
    <text evidence="1">The sequence shown here is derived from an EMBL/GenBank/DDBJ whole genome shotgun (WGS) entry which is preliminary data.</text>
</comment>
<accession>A0ABY1LA41</accession>
<evidence type="ECO:0000313" key="1">
    <source>
        <dbReference type="EMBL" id="SKB81391.1"/>
    </source>
</evidence>
<dbReference type="EMBL" id="FUZE01000009">
    <property type="protein sequence ID" value="SKB81391.1"/>
    <property type="molecule type" value="Genomic_DNA"/>
</dbReference>
<dbReference type="RefSeq" id="WP_079465550.1">
    <property type="nucleotide sequence ID" value="NZ_CP033934.1"/>
</dbReference>
<organism evidence="1 2">
    <name type="scientific">Chryseobacterium balustinum</name>
    <dbReference type="NCBI Taxonomy" id="246"/>
    <lineage>
        <taxon>Bacteria</taxon>
        <taxon>Pseudomonadati</taxon>
        <taxon>Bacteroidota</taxon>
        <taxon>Flavobacteriia</taxon>
        <taxon>Flavobacteriales</taxon>
        <taxon>Weeksellaceae</taxon>
        <taxon>Chryseobacterium group</taxon>
        <taxon>Chryseobacterium</taxon>
    </lineage>
</organism>
<evidence type="ECO:0000313" key="2">
    <source>
        <dbReference type="Proteomes" id="UP000190669"/>
    </source>
</evidence>
<name>A0ABY1LA41_9FLAO</name>